<name>A0A8J6TLI9_9BACT</name>
<dbReference type="InterPro" id="IPR023214">
    <property type="entry name" value="HAD_sf"/>
</dbReference>
<comment type="caution">
    <text evidence="4">The sequence shown here is derived from an EMBL/GenBank/DDBJ whole genome shotgun (WGS) entry which is preliminary data.</text>
</comment>
<evidence type="ECO:0000256" key="3">
    <source>
        <dbReference type="SAM" id="Phobius"/>
    </source>
</evidence>
<proteinExistence type="predicted"/>
<accession>A0A8J6TLI9</accession>
<dbReference type="SUPFAM" id="SSF56784">
    <property type="entry name" value="HAD-like"/>
    <property type="match status" value="1"/>
</dbReference>
<feature type="compositionally biased region" description="Basic and acidic residues" evidence="2">
    <location>
        <begin position="151"/>
        <end position="165"/>
    </location>
</feature>
<keyword evidence="3" id="KW-0472">Membrane</keyword>
<dbReference type="EMBL" id="JACNIG010000294">
    <property type="protein sequence ID" value="MBC8433369.1"/>
    <property type="molecule type" value="Genomic_DNA"/>
</dbReference>
<evidence type="ECO:0000256" key="1">
    <source>
        <dbReference type="ARBA" id="ARBA00022723"/>
    </source>
</evidence>
<keyword evidence="1" id="KW-0479">Metal-binding</keyword>
<feature type="region of interest" description="Disordered" evidence="2">
    <location>
        <begin position="144"/>
        <end position="165"/>
    </location>
</feature>
<keyword evidence="3" id="KW-0812">Transmembrane</keyword>
<dbReference type="PRINTS" id="PR00119">
    <property type="entry name" value="CATATPASE"/>
</dbReference>
<dbReference type="PANTHER" id="PTHR46594">
    <property type="entry name" value="P-TYPE CATION-TRANSPORTING ATPASE"/>
    <property type="match status" value="1"/>
</dbReference>
<dbReference type="PANTHER" id="PTHR46594:SF4">
    <property type="entry name" value="P-TYPE CATION-TRANSPORTING ATPASE"/>
    <property type="match status" value="1"/>
</dbReference>
<protein>
    <recommendedName>
        <fullName evidence="6">HAD family hydrolase</fullName>
    </recommendedName>
</protein>
<dbReference type="InterPro" id="IPR036412">
    <property type="entry name" value="HAD-like_sf"/>
</dbReference>
<gene>
    <name evidence="4" type="ORF">H8D96_15770</name>
</gene>
<sequence>MVAFVGDGINDSVALSYADIGFSVKGGADIAKETAGVILLNDNLLNIPKAFEISKQTIRLIKESYWIVGGFNVIAYALAAVGLVSPVITTMISNGSAVVACVNGMKPMIKMKLASKKKHQPDSVSKQLVGKLTISAGDDVAQKQVGSGTHYQRDETAHEDNIGLH</sequence>
<feature type="transmembrane region" description="Helical" evidence="3">
    <location>
        <begin position="65"/>
        <end position="85"/>
    </location>
</feature>
<dbReference type="Proteomes" id="UP000605201">
    <property type="component" value="Unassembled WGS sequence"/>
</dbReference>
<reference evidence="4 5" key="1">
    <citation type="submission" date="2020-08" db="EMBL/GenBank/DDBJ databases">
        <title>Bridging the membrane lipid divide: bacteria of the FCB group superphylum have the potential to synthesize archaeal ether lipids.</title>
        <authorList>
            <person name="Villanueva L."/>
            <person name="Von Meijenfeldt F.A.B."/>
            <person name="Westbye A.B."/>
            <person name="Yadav S."/>
            <person name="Hopmans E.C."/>
            <person name="Dutilh B.E."/>
            <person name="Sinninghe Damste J.S."/>
        </authorList>
    </citation>
    <scope>NUCLEOTIDE SEQUENCE [LARGE SCALE GENOMIC DNA]</scope>
    <source>
        <strain evidence="4">NIOZ-UU17</strain>
    </source>
</reference>
<dbReference type="Gene3D" id="3.40.50.1000">
    <property type="entry name" value="HAD superfamily/HAD-like"/>
    <property type="match status" value="1"/>
</dbReference>
<evidence type="ECO:0000256" key="2">
    <source>
        <dbReference type="SAM" id="MobiDB-lite"/>
    </source>
</evidence>
<organism evidence="4 5">
    <name type="scientific">Candidatus Desulfatibia vada</name>
    <dbReference type="NCBI Taxonomy" id="2841696"/>
    <lineage>
        <taxon>Bacteria</taxon>
        <taxon>Pseudomonadati</taxon>
        <taxon>Thermodesulfobacteriota</taxon>
        <taxon>Desulfobacteria</taxon>
        <taxon>Desulfobacterales</taxon>
        <taxon>Desulfobacterales incertae sedis</taxon>
        <taxon>Candidatus Desulfatibia</taxon>
    </lineage>
</organism>
<evidence type="ECO:0008006" key="6">
    <source>
        <dbReference type="Google" id="ProtNLM"/>
    </source>
</evidence>
<evidence type="ECO:0000313" key="5">
    <source>
        <dbReference type="Proteomes" id="UP000605201"/>
    </source>
</evidence>
<dbReference type="AlphaFoldDB" id="A0A8J6TLI9"/>
<keyword evidence="3" id="KW-1133">Transmembrane helix</keyword>
<dbReference type="GO" id="GO:0046872">
    <property type="term" value="F:metal ion binding"/>
    <property type="evidence" value="ECO:0007669"/>
    <property type="project" value="UniProtKB-KW"/>
</dbReference>
<evidence type="ECO:0000313" key="4">
    <source>
        <dbReference type="EMBL" id="MBC8433369.1"/>
    </source>
</evidence>